<dbReference type="PaxDb" id="55529-EKX48739"/>
<dbReference type="OMA" id="TINSDLC"/>
<feature type="compositionally biased region" description="Basic and acidic residues" evidence="2">
    <location>
        <begin position="834"/>
        <end position="858"/>
    </location>
</feature>
<dbReference type="EnsemblProtists" id="EKX48739">
    <property type="protein sequence ID" value="EKX48739"/>
    <property type="gene ID" value="GUITHDRAFT_136419"/>
</dbReference>
<evidence type="ECO:0000256" key="2">
    <source>
        <dbReference type="SAM" id="MobiDB-lite"/>
    </source>
</evidence>
<dbReference type="EMBL" id="JH992984">
    <property type="protein sequence ID" value="EKX48739.1"/>
    <property type="molecule type" value="Genomic_DNA"/>
</dbReference>
<dbReference type="eggNOG" id="ENOG502QV2V">
    <property type="taxonomic scope" value="Eukaryota"/>
</dbReference>
<organism evidence="4">
    <name type="scientific">Guillardia theta (strain CCMP2712)</name>
    <name type="common">Cryptophyte</name>
    <dbReference type="NCBI Taxonomy" id="905079"/>
    <lineage>
        <taxon>Eukaryota</taxon>
        <taxon>Cryptophyceae</taxon>
        <taxon>Pyrenomonadales</taxon>
        <taxon>Geminigeraceae</taxon>
        <taxon>Guillardia</taxon>
    </lineage>
</organism>
<feature type="region of interest" description="Disordered" evidence="2">
    <location>
        <begin position="828"/>
        <end position="901"/>
    </location>
</feature>
<dbReference type="RefSeq" id="XP_005835719.1">
    <property type="nucleotide sequence ID" value="XM_005835662.1"/>
</dbReference>
<evidence type="ECO:0000256" key="1">
    <source>
        <dbReference type="SAM" id="Coils"/>
    </source>
</evidence>
<keyword evidence="1" id="KW-0175">Coiled coil</keyword>
<feature type="region of interest" description="Disordered" evidence="2">
    <location>
        <begin position="1"/>
        <end position="35"/>
    </location>
</feature>
<dbReference type="InterPro" id="IPR011989">
    <property type="entry name" value="ARM-like"/>
</dbReference>
<gene>
    <name evidence="4" type="ORF">GUITHDRAFT_136419</name>
</gene>
<dbReference type="Gene3D" id="1.25.10.10">
    <property type="entry name" value="Leucine-rich Repeat Variant"/>
    <property type="match status" value="2"/>
</dbReference>
<evidence type="ECO:0000313" key="6">
    <source>
        <dbReference type="Proteomes" id="UP000011087"/>
    </source>
</evidence>
<dbReference type="PANTHER" id="PTHR14716:SF0">
    <property type="entry name" value="CILIA- AND FLAGELLA-ASSOCIATED PROTEIN 69"/>
    <property type="match status" value="1"/>
</dbReference>
<dbReference type="PANTHER" id="PTHR14716">
    <property type="entry name" value="CILIA- AND FLAGELLA-ASSOCIATED PROTEIN 69"/>
    <property type="match status" value="1"/>
</dbReference>
<keyword evidence="6" id="KW-1185">Reference proteome</keyword>
<dbReference type="Proteomes" id="UP000011087">
    <property type="component" value="Unassembled WGS sequence"/>
</dbReference>
<sequence>MAGQGGGGGEGAQGAVGGSRRDVEKQGKTTKQDEDDVVKRDMLSTLVMLLTNKHSAELYDRQVKTLMRISKAYSDGFFIADIHKLVQIFKHVGGRVDQGMTEFVEPLCDLLNICSKPFVKQIASEEYRNFDSLSEIVQVICSFISSKIPEIQLSAAAAMIAYSTTDEGLPASISFRNQILESSSAIENIGQVFQRGELDKKVLLQLLQLLLELSRRNELAAQISQQNCLEYAVEALLHGFKSHICVISVEILWNCMENVPSAAERLGTKRTADVFAQVITDLLKEGYRSQDKELRNELLLVLHYLAEKVVISSPCQISDADYVSALQDKIHEFFIANGFLETLLTTSSASESEVRNDVKSSVLTSSSEDFEMKRTMMHIICLLSENPACMDRIKQHHSFIPGLVLHLDERYVNHLARKKFSRQQQRQLQIECLSSLVILVPKFPDLFIQLGGLAIILQFLSEQSEESLRSGCLRLLIQCAKLPGFQEELGGKAVAMMISLVKEQSMHPFHIRQDALSVLARLCENCPANQNIVSALEGLDALIENIEWTVEETIRMEPMSLTAVDAVWCIVCGNRENERLFEQKGGLEALVLLLDKCPRFLQFLVVSCMCQLVENQGLLEQLRTLREPVANKAVTHLLIRLWREEEDYILQEERKELEIRGVNLRREEDMRSGELVEHLTLKNLHTKIHSLLVKLGFDTARDELDTEEKKKLFQIEKYLQAHEATLWQAFNKELAEEGIRPVTPDRRILERRVDENMAAQEELEEQLENMDAQHEAGEQEELRQFFQQIHQEELARKNTVKRVSQALPTSTRTKIIVDSHKSQIYPPLIATTRGLEEKTNDGRGSRTERKDNVEEFLRDSATSKLVASRPTSARPKSGKSVEGSQTPAGAGVNAAIALRAS</sequence>
<feature type="domain" description="Cilia- and flagella-associated protein 69 ARM repeats" evidence="3">
    <location>
        <begin position="508"/>
        <end position="728"/>
    </location>
</feature>
<protein>
    <recommendedName>
        <fullName evidence="3">Cilia- and flagella-associated protein 69 ARM repeats domain-containing protein</fullName>
    </recommendedName>
</protein>
<dbReference type="AlphaFoldDB" id="L1JKS4"/>
<dbReference type="SUPFAM" id="SSF48371">
    <property type="entry name" value="ARM repeat"/>
    <property type="match status" value="2"/>
</dbReference>
<evidence type="ECO:0000259" key="3">
    <source>
        <dbReference type="Pfam" id="PF21049"/>
    </source>
</evidence>
<reference evidence="6" key="2">
    <citation type="submission" date="2012-11" db="EMBL/GenBank/DDBJ databases">
        <authorList>
            <person name="Kuo A."/>
            <person name="Curtis B.A."/>
            <person name="Tanifuji G."/>
            <person name="Burki F."/>
            <person name="Gruber A."/>
            <person name="Irimia M."/>
            <person name="Maruyama S."/>
            <person name="Arias M.C."/>
            <person name="Ball S.G."/>
            <person name="Gile G.H."/>
            <person name="Hirakawa Y."/>
            <person name="Hopkins J.F."/>
            <person name="Rensing S.A."/>
            <person name="Schmutz J."/>
            <person name="Symeonidi A."/>
            <person name="Elias M."/>
            <person name="Eveleigh R.J."/>
            <person name="Herman E.K."/>
            <person name="Klute M.J."/>
            <person name="Nakayama T."/>
            <person name="Obornik M."/>
            <person name="Reyes-Prieto A."/>
            <person name="Armbrust E.V."/>
            <person name="Aves S.J."/>
            <person name="Beiko R.G."/>
            <person name="Coutinho P."/>
            <person name="Dacks J.B."/>
            <person name="Durnford D.G."/>
            <person name="Fast N.M."/>
            <person name="Green B.R."/>
            <person name="Grisdale C."/>
            <person name="Hempe F."/>
            <person name="Henrissat B."/>
            <person name="Hoppner M.P."/>
            <person name="Ishida K.-I."/>
            <person name="Kim E."/>
            <person name="Koreny L."/>
            <person name="Kroth P.G."/>
            <person name="Liu Y."/>
            <person name="Malik S.-B."/>
            <person name="Maier U.G."/>
            <person name="McRose D."/>
            <person name="Mock T."/>
            <person name="Neilson J.A."/>
            <person name="Onodera N.T."/>
            <person name="Poole A.M."/>
            <person name="Pritham E.J."/>
            <person name="Richards T.A."/>
            <person name="Rocap G."/>
            <person name="Roy S.W."/>
            <person name="Sarai C."/>
            <person name="Schaack S."/>
            <person name="Shirato S."/>
            <person name="Slamovits C.H."/>
            <person name="Spencer D.F."/>
            <person name="Suzuki S."/>
            <person name="Worden A.Z."/>
            <person name="Zauner S."/>
            <person name="Barry K."/>
            <person name="Bell C."/>
            <person name="Bharti A.K."/>
            <person name="Crow J.A."/>
            <person name="Grimwood J."/>
            <person name="Kramer R."/>
            <person name="Lindquist E."/>
            <person name="Lucas S."/>
            <person name="Salamov A."/>
            <person name="McFadden G.I."/>
            <person name="Lane C.E."/>
            <person name="Keeling P.J."/>
            <person name="Gray M.W."/>
            <person name="Grigoriev I.V."/>
            <person name="Archibald J.M."/>
        </authorList>
    </citation>
    <scope>NUCLEOTIDE SEQUENCE</scope>
    <source>
        <strain evidence="6">CCMP2712</strain>
    </source>
</reference>
<dbReference type="InterPro" id="IPR048733">
    <property type="entry name" value="CFA69_ARM_dom"/>
</dbReference>
<dbReference type="KEGG" id="gtt:GUITHDRAFT_136419"/>
<accession>L1JKS4</accession>
<dbReference type="OrthoDB" id="191673at2759"/>
<feature type="compositionally biased region" description="Basic and acidic residues" evidence="2">
    <location>
        <begin position="19"/>
        <end position="35"/>
    </location>
</feature>
<dbReference type="InterPro" id="IPR016024">
    <property type="entry name" value="ARM-type_fold"/>
</dbReference>
<dbReference type="STRING" id="905079.L1JKS4"/>
<dbReference type="HOGENOM" id="CLU_322533_0_0_1"/>
<evidence type="ECO:0000313" key="4">
    <source>
        <dbReference type="EMBL" id="EKX48739.1"/>
    </source>
</evidence>
<reference evidence="4 6" key="1">
    <citation type="journal article" date="2012" name="Nature">
        <title>Algal genomes reveal evolutionary mosaicism and the fate of nucleomorphs.</title>
        <authorList>
            <consortium name="DOE Joint Genome Institute"/>
            <person name="Curtis B.A."/>
            <person name="Tanifuji G."/>
            <person name="Burki F."/>
            <person name="Gruber A."/>
            <person name="Irimia M."/>
            <person name="Maruyama S."/>
            <person name="Arias M.C."/>
            <person name="Ball S.G."/>
            <person name="Gile G.H."/>
            <person name="Hirakawa Y."/>
            <person name="Hopkins J.F."/>
            <person name="Kuo A."/>
            <person name="Rensing S.A."/>
            <person name="Schmutz J."/>
            <person name="Symeonidi A."/>
            <person name="Elias M."/>
            <person name="Eveleigh R.J."/>
            <person name="Herman E.K."/>
            <person name="Klute M.J."/>
            <person name="Nakayama T."/>
            <person name="Obornik M."/>
            <person name="Reyes-Prieto A."/>
            <person name="Armbrust E.V."/>
            <person name="Aves S.J."/>
            <person name="Beiko R.G."/>
            <person name="Coutinho P."/>
            <person name="Dacks J.B."/>
            <person name="Durnford D.G."/>
            <person name="Fast N.M."/>
            <person name="Green B.R."/>
            <person name="Grisdale C.J."/>
            <person name="Hempel F."/>
            <person name="Henrissat B."/>
            <person name="Hoppner M.P."/>
            <person name="Ishida K."/>
            <person name="Kim E."/>
            <person name="Koreny L."/>
            <person name="Kroth P.G."/>
            <person name="Liu Y."/>
            <person name="Malik S.B."/>
            <person name="Maier U.G."/>
            <person name="McRose D."/>
            <person name="Mock T."/>
            <person name="Neilson J.A."/>
            <person name="Onodera N.T."/>
            <person name="Poole A.M."/>
            <person name="Pritham E.J."/>
            <person name="Richards T.A."/>
            <person name="Rocap G."/>
            <person name="Roy S.W."/>
            <person name="Sarai C."/>
            <person name="Schaack S."/>
            <person name="Shirato S."/>
            <person name="Slamovits C.H."/>
            <person name="Spencer D.F."/>
            <person name="Suzuki S."/>
            <person name="Worden A.Z."/>
            <person name="Zauner S."/>
            <person name="Barry K."/>
            <person name="Bell C."/>
            <person name="Bharti A.K."/>
            <person name="Crow J.A."/>
            <person name="Grimwood J."/>
            <person name="Kramer R."/>
            <person name="Lindquist E."/>
            <person name="Lucas S."/>
            <person name="Salamov A."/>
            <person name="McFadden G.I."/>
            <person name="Lane C.E."/>
            <person name="Keeling P.J."/>
            <person name="Gray M.W."/>
            <person name="Grigoriev I.V."/>
            <person name="Archibald J.M."/>
        </authorList>
    </citation>
    <scope>NUCLEOTIDE SEQUENCE</scope>
    <source>
        <strain evidence="4 6">CCMP2712</strain>
    </source>
</reference>
<evidence type="ECO:0000313" key="5">
    <source>
        <dbReference type="EnsemblProtists" id="EKX48739"/>
    </source>
</evidence>
<feature type="domain" description="Cilia- and flagella-associated protein 69 ARM repeats" evidence="3">
    <location>
        <begin position="43"/>
        <end position="461"/>
    </location>
</feature>
<dbReference type="InterPro" id="IPR048732">
    <property type="entry name" value="CFA69"/>
</dbReference>
<feature type="compositionally biased region" description="Gly residues" evidence="2">
    <location>
        <begin position="1"/>
        <end position="17"/>
    </location>
</feature>
<feature type="compositionally biased region" description="Polar residues" evidence="2">
    <location>
        <begin position="860"/>
        <end position="871"/>
    </location>
</feature>
<feature type="coiled-coil region" evidence="1">
    <location>
        <begin position="746"/>
        <end position="780"/>
    </location>
</feature>
<reference evidence="5" key="3">
    <citation type="submission" date="2016-03" db="UniProtKB">
        <authorList>
            <consortium name="EnsemblProtists"/>
        </authorList>
    </citation>
    <scope>IDENTIFICATION</scope>
</reference>
<dbReference type="GeneID" id="17305587"/>
<proteinExistence type="predicted"/>
<dbReference type="Pfam" id="PF21049">
    <property type="entry name" value="CFA69_ARM_rpt"/>
    <property type="match status" value="2"/>
</dbReference>
<name>L1JKS4_GUITC</name>